<evidence type="ECO:0000313" key="2">
    <source>
        <dbReference type="Proteomes" id="UP000828390"/>
    </source>
</evidence>
<accession>A0A9D4QHZ5</accession>
<dbReference type="AlphaFoldDB" id="A0A9D4QHZ5"/>
<dbReference type="Proteomes" id="UP000828390">
    <property type="component" value="Unassembled WGS sequence"/>
</dbReference>
<gene>
    <name evidence="1" type="ORF">DPMN_105651</name>
</gene>
<sequence>MAFVQEEKRNSLEQALRLEYRGILVLNYLVGCNIYSTGITPAQQEQIWMYLTMNRLQPKIMEAVASPLDRVQLERDGVMVSYAPLILPPLSRYHDRSLPAHIARVATVAWKVMPRVYCPHCHGIMKGHSPLILSAQRRLHGRLCPAHIARTITVPW</sequence>
<proteinExistence type="predicted"/>
<reference evidence="1" key="2">
    <citation type="submission" date="2020-11" db="EMBL/GenBank/DDBJ databases">
        <authorList>
            <person name="McCartney M.A."/>
            <person name="Auch B."/>
            <person name="Kono T."/>
            <person name="Mallez S."/>
            <person name="Becker A."/>
            <person name="Gohl D.M."/>
            <person name="Silverstein K.A.T."/>
            <person name="Koren S."/>
            <person name="Bechman K.B."/>
            <person name="Herman A."/>
            <person name="Abrahante J.E."/>
            <person name="Garbe J."/>
        </authorList>
    </citation>
    <scope>NUCLEOTIDE SEQUENCE</scope>
    <source>
        <strain evidence="1">Duluth1</strain>
        <tissue evidence="1">Whole animal</tissue>
    </source>
</reference>
<protein>
    <submittedName>
        <fullName evidence="1">Uncharacterized protein</fullName>
    </submittedName>
</protein>
<keyword evidence="2" id="KW-1185">Reference proteome</keyword>
<organism evidence="1 2">
    <name type="scientific">Dreissena polymorpha</name>
    <name type="common">Zebra mussel</name>
    <name type="synonym">Mytilus polymorpha</name>
    <dbReference type="NCBI Taxonomy" id="45954"/>
    <lineage>
        <taxon>Eukaryota</taxon>
        <taxon>Metazoa</taxon>
        <taxon>Spiralia</taxon>
        <taxon>Lophotrochozoa</taxon>
        <taxon>Mollusca</taxon>
        <taxon>Bivalvia</taxon>
        <taxon>Autobranchia</taxon>
        <taxon>Heteroconchia</taxon>
        <taxon>Euheterodonta</taxon>
        <taxon>Imparidentia</taxon>
        <taxon>Neoheterodontei</taxon>
        <taxon>Myida</taxon>
        <taxon>Dreissenoidea</taxon>
        <taxon>Dreissenidae</taxon>
        <taxon>Dreissena</taxon>
    </lineage>
</organism>
<reference evidence="1" key="1">
    <citation type="journal article" date="2019" name="bioRxiv">
        <title>The Genome of the Zebra Mussel, Dreissena polymorpha: A Resource for Invasive Species Research.</title>
        <authorList>
            <person name="McCartney M.A."/>
            <person name="Auch B."/>
            <person name="Kono T."/>
            <person name="Mallez S."/>
            <person name="Zhang Y."/>
            <person name="Obille A."/>
            <person name="Becker A."/>
            <person name="Abrahante J.E."/>
            <person name="Garbe J."/>
            <person name="Badalamenti J.P."/>
            <person name="Herman A."/>
            <person name="Mangelson H."/>
            <person name="Liachko I."/>
            <person name="Sullivan S."/>
            <person name="Sone E.D."/>
            <person name="Koren S."/>
            <person name="Silverstein K.A.T."/>
            <person name="Beckman K.B."/>
            <person name="Gohl D.M."/>
        </authorList>
    </citation>
    <scope>NUCLEOTIDE SEQUENCE</scope>
    <source>
        <strain evidence="1">Duluth1</strain>
        <tissue evidence="1">Whole animal</tissue>
    </source>
</reference>
<evidence type="ECO:0000313" key="1">
    <source>
        <dbReference type="EMBL" id="KAH3832366.1"/>
    </source>
</evidence>
<comment type="caution">
    <text evidence="1">The sequence shown here is derived from an EMBL/GenBank/DDBJ whole genome shotgun (WGS) entry which is preliminary data.</text>
</comment>
<dbReference type="EMBL" id="JAIWYP010000004">
    <property type="protein sequence ID" value="KAH3832366.1"/>
    <property type="molecule type" value="Genomic_DNA"/>
</dbReference>
<name>A0A9D4QHZ5_DREPO</name>